<dbReference type="PANTHER" id="PTHR44591">
    <property type="entry name" value="STRESS RESPONSE REGULATOR PROTEIN 1"/>
    <property type="match status" value="1"/>
</dbReference>
<proteinExistence type="predicted"/>
<dbReference type="InterPro" id="IPR011006">
    <property type="entry name" value="CheY-like_superfamily"/>
</dbReference>
<dbReference type="AlphaFoldDB" id="A0A4R5C8W1"/>
<sequence>MAGSAQSPRAQAPPVVVGVMVVDDQQPFLTVARFVVGSTPGFQVVGEATSGEDALEQAAALRPDLVLMDIHLPGMSGIEATRRLVANAPGTAVVLMSTYPAADLPRDARTCGARAYVNKEDLTPDVLVAVMSGEQPPGF</sequence>
<evidence type="ECO:0000256" key="2">
    <source>
        <dbReference type="PROSITE-ProRule" id="PRU00169"/>
    </source>
</evidence>
<evidence type="ECO:0000313" key="5">
    <source>
        <dbReference type="Proteomes" id="UP000294739"/>
    </source>
</evidence>
<gene>
    <name evidence="4" type="ORF">E1269_31795</name>
</gene>
<dbReference type="OrthoDB" id="7352332at2"/>
<dbReference type="PROSITE" id="PS50110">
    <property type="entry name" value="RESPONSE_REGULATORY"/>
    <property type="match status" value="1"/>
</dbReference>
<keyword evidence="5" id="KW-1185">Reference proteome</keyword>
<dbReference type="InterPro" id="IPR058245">
    <property type="entry name" value="NreC/VraR/RcsB-like_REC"/>
</dbReference>
<dbReference type="EMBL" id="SMKZ01000106">
    <property type="protein sequence ID" value="TDD94610.1"/>
    <property type="molecule type" value="Genomic_DNA"/>
</dbReference>
<dbReference type="GO" id="GO:0000160">
    <property type="term" value="P:phosphorelay signal transduction system"/>
    <property type="evidence" value="ECO:0007669"/>
    <property type="project" value="InterPro"/>
</dbReference>
<dbReference type="Pfam" id="PF00072">
    <property type="entry name" value="Response_reg"/>
    <property type="match status" value="1"/>
</dbReference>
<accession>A0A4R5C8W1</accession>
<feature type="domain" description="Response regulatory" evidence="3">
    <location>
        <begin position="18"/>
        <end position="134"/>
    </location>
</feature>
<comment type="caution">
    <text evidence="4">The sequence shown here is derived from an EMBL/GenBank/DDBJ whole genome shotgun (WGS) entry which is preliminary data.</text>
</comment>
<dbReference type="InterPro" id="IPR001789">
    <property type="entry name" value="Sig_transdc_resp-reg_receiver"/>
</dbReference>
<evidence type="ECO:0000256" key="1">
    <source>
        <dbReference type="ARBA" id="ARBA00022553"/>
    </source>
</evidence>
<dbReference type="Proteomes" id="UP000294739">
    <property type="component" value="Unassembled WGS sequence"/>
</dbReference>
<evidence type="ECO:0000259" key="3">
    <source>
        <dbReference type="PROSITE" id="PS50110"/>
    </source>
</evidence>
<feature type="modified residue" description="4-aspartylphosphate" evidence="2">
    <location>
        <position position="69"/>
    </location>
</feature>
<dbReference type="Gene3D" id="3.40.50.2300">
    <property type="match status" value="1"/>
</dbReference>
<evidence type="ECO:0000313" key="4">
    <source>
        <dbReference type="EMBL" id="TDD94610.1"/>
    </source>
</evidence>
<dbReference type="CDD" id="cd17535">
    <property type="entry name" value="REC_NarL-like"/>
    <property type="match status" value="1"/>
</dbReference>
<dbReference type="InterPro" id="IPR050595">
    <property type="entry name" value="Bact_response_regulator"/>
</dbReference>
<dbReference type="InParanoid" id="A0A4R5C8W1"/>
<dbReference type="PANTHER" id="PTHR44591:SF3">
    <property type="entry name" value="RESPONSE REGULATORY DOMAIN-CONTAINING PROTEIN"/>
    <property type="match status" value="1"/>
</dbReference>
<reference evidence="4 5" key="1">
    <citation type="submission" date="2019-03" db="EMBL/GenBank/DDBJ databases">
        <title>Draft genome sequences of novel Actinobacteria.</title>
        <authorList>
            <person name="Sahin N."/>
            <person name="Ay H."/>
            <person name="Saygin H."/>
        </authorList>
    </citation>
    <scope>NUCLEOTIDE SEQUENCE [LARGE SCALE GENOMIC DNA]</scope>
    <source>
        <strain evidence="4 5">5K138</strain>
    </source>
</reference>
<protein>
    <submittedName>
        <fullName evidence="4">Response regulator transcription factor</fullName>
    </submittedName>
</protein>
<name>A0A4R5C8W1_9ACTN</name>
<dbReference type="SUPFAM" id="SSF52172">
    <property type="entry name" value="CheY-like"/>
    <property type="match status" value="1"/>
</dbReference>
<keyword evidence="1 2" id="KW-0597">Phosphoprotein</keyword>
<dbReference type="RefSeq" id="WP_131902233.1">
    <property type="nucleotide sequence ID" value="NZ_SMKZ01000106.1"/>
</dbReference>
<organism evidence="4 5">
    <name type="scientific">Jiangella asiatica</name>
    <dbReference type="NCBI Taxonomy" id="2530372"/>
    <lineage>
        <taxon>Bacteria</taxon>
        <taxon>Bacillati</taxon>
        <taxon>Actinomycetota</taxon>
        <taxon>Actinomycetes</taxon>
        <taxon>Jiangellales</taxon>
        <taxon>Jiangellaceae</taxon>
        <taxon>Jiangella</taxon>
    </lineage>
</organism>
<dbReference type="SMART" id="SM00448">
    <property type="entry name" value="REC"/>
    <property type="match status" value="1"/>
</dbReference>